<dbReference type="HOGENOM" id="CLU_1985078_0_0_1"/>
<sequence length="126" mass="14345">MARSQWHVGPGRTQPSVRVRAPGAFDKLSGRASCDHRKPAPRRVAVRIRKPVGERRKASHAAPRPAEDRVARIGRGRKELDQNLTAPYGWRRKGRTGRVLARTVGFRSGISPLRILYLYNEYNWHS</sequence>
<evidence type="ECO:0000313" key="1">
    <source>
        <dbReference type="EnsemblPlants" id="ORGLA04G0120900.1"/>
    </source>
</evidence>
<reference evidence="1 2" key="2">
    <citation type="submission" date="2018-04" db="EMBL/GenBank/DDBJ databases">
        <title>OglaRS2 (Oryza glaberrima Reference Sequence Version 2).</title>
        <authorList>
            <person name="Zhang J."/>
            <person name="Kudrna D."/>
            <person name="Lee S."/>
            <person name="Talag J."/>
            <person name="Rajasekar S."/>
            <person name="Wing R.A."/>
        </authorList>
    </citation>
    <scope>NUCLEOTIDE SEQUENCE [LARGE SCALE GENOMIC DNA]</scope>
    <source>
        <strain evidence="1 2">cv. IRGC 96717</strain>
    </source>
</reference>
<proteinExistence type="predicted"/>
<protein>
    <submittedName>
        <fullName evidence="1">Uncharacterized protein</fullName>
    </submittedName>
</protein>
<accession>I1PLZ0</accession>
<dbReference type="EnsemblPlants" id="ORGLA04G0120900.1">
    <property type="protein sequence ID" value="ORGLA04G0120900.1"/>
    <property type="gene ID" value="ORGLA04G0120900"/>
</dbReference>
<keyword evidence="2" id="KW-1185">Reference proteome</keyword>
<organism evidence="1 2">
    <name type="scientific">Oryza glaberrima</name>
    <name type="common">African rice</name>
    <dbReference type="NCBI Taxonomy" id="4538"/>
    <lineage>
        <taxon>Eukaryota</taxon>
        <taxon>Viridiplantae</taxon>
        <taxon>Streptophyta</taxon>
        <taxon>Embryophyta</taxon>
        <taxon>Tracheophyta</taxon>
        <taxon>Spermatophyta</taxon>
        <taxon>Magnoliopsida</taxon>
        <taxon>Liliopsida</taxon>
        <taxon>Poales</taxon>
        <taxon>Poaceae</taxon>
        <taxon>BOP clade</taxon>
        <taxon>Oryzoideae</taxon>
        <taxon>Oryzeae</taxon>
        <taxon>Oryzinae</taxon>
        <taxon>Oryza</taxon>
    </lineage>
</organism>
<name>I1PLZ0_ORYGL</name>
<dbReference type="Proteomes" id="UP000007306">
    <property type="component" value="Chromosome 4"/>
</dbReference>
<reference evidence="1" key="1">
    <citation type="submission" date="2015-06" db="UniProtKB">
        <authorList>
            <consortium name="EnsemblPlants"/>
        </authorList>
    </citation>
    <scope>IDENTIFICATION</scope>
</reference>
<dbReference type="AlphaFoldDB" id="I1PLZ0"/>
<evidence type="ECO:0000313" key="2">
    <source>
        <dbReference type="Proteomes" id="UP000007306"/>
    </source>
</evidence>
<dbReference type="Gramene" id="ORGLA04G0120900.1">
    <property type="protein sequence ID" value="ORGLA04G0120900.1"/>
    <property type="gene ID" value="ORGLA04G0120900"/>
</dbReference>